<evidence type="ECO:0000256" key="3">
    <source>
        <dbReference type="ARBA" id="ARBA00022801"/>
    </source>
</evidence>
<dbReference type="GO" id="GO:0046872">
    <property type="term" value="F:metal ion binding"/>
    <property type="evidence" value="ECO:0007669"/>
    <property type="project" value="UniProtKB-KW"/>
</dbReference>
<dbReference type="InterPro" id="IPR001915">
    <property type="entry name" value="Peptidase_M48"/>
</dbReference>
<dbReference type="GO" id="GO:0051603">
    <property type="term" value="P:proteolysis involved in protein catabolic process"/>
    <property type="evidence" value="ECO:0007669"/>
    <property type="project" value="TreeGrafter"/>
</dbReference>
<evidence type="ECO:0000256" key="2">
    <source>
        <dbReference type="ARBA" id="ARBA00022723"/>
    </source>
</evidence>
<evidence type="ECO:0000256" key="5">
    <source>
        <dbReference type="ARBA" id="ARBA00023049"/>
    </source>
</evidence>
<evidence type="ECO:0000313" key="10">
    <source>
        <dbReference type="Proteomes" id="UP000199371"/>
    </source>
</evidence>
<dbReference type="OrthoDB" id="9810445at2"/>
<gene>
    <name evidence="9" type="ORF">SAMN05660691_02842</name>
</gene>
<dbReference type="STRING" id="173990.SAMN05660691_02842"/>
<feature type="domain" description="Peptidase M48" evidence="8">
    <location>
        <begin position="59"/>
        <end position="243"/>
    </location>
</feature>
<dbReference type="PROSITE" id="PS51257">
    <property type="entry name" value="PROKAR_LIPOPROTEIN"/>
    <property type="match status" value="1"/>
</dbReference>
<dbReference type="Pfam" id="PF01435">
    <property type="entry name" value="Peptidase_M48"/>
    <property type="match status" value="1"/>
</dbReference>
<dbReference type="InterPro" id="IPR051156">
    <property type="entry name" value="Mito/Outer_Membr_Metalloprot"/>
</dbReference>
<proteinExistence type="inferred from homology"/>
<evidence type="ECO:0000259" key="8">
    <source>
        <dbReference type="Pfam" id="PF01435"/>
    </source>
</evidence>
<dbReference type="EMBL" id="FNXF01000011">
    <property type="protein sequence ID" value="SEI01750.1"/>
    <property type="molecule type" value="Genomic_DNA"/>
</dbReference>
<dbReference type="GO" id="GO:0004222">
    <property type="term" value="F:metalloendopeptidase activity"/>
    <property type="evidence" value="ECO:0007669"/>
    <property type="project" value="InterPro"/>
</dbReference>
<dbReference type="RefSeq" id="WP_092794664.1">
    <property type="nucleotide sequence ID" value="NZ_DASWWU010000001.1"/>
</dbReference>
<dbReference type="PANTHER" id="PTHR22726:SF24">
    <property type="entry name" value="M48 FAMILY METALLOPEPTIDASE"/>
    <property type="match status" value="1"/>
</dbReference>
<dbReference type="GO" id="GO:0016020">
    <property type="term" value="C:membrane"/>
    <property type="evidence" value="ECO:0007669"/>
    <property type="project" value="TreeGrafter"/>
</dbReference>
<sequence length="266" mass="28840">MLKKLLLLTTCSLLIVACAQSPTGRRQVMLFNTAELDKMGAQTFETMKAETPISKDRRTNEYVQCVAGALLKVTPQEFMGNTWEIVVFDSDQVNAFALPGGKIGVYTGLLKVAENQNQLAAVVGHEIAHVMAGHSNERLSTNQFIQTAMTLGDAAMKAYNVQYQQQLMTAFGLGAQVGVALPFSRAHESEADIIGLDLMAKAGFEPRQAVNLWQNMAALGGGGTPQILSTHPLPENRITALRDNMPQAMKTYNERKATGALPNCKA</sequence>
<dbReference type="Gene3D" id="3.30.2010.10">
    <property type="entry name" value="Metalloproteases ('zincins'), catalytic domain"/>
    <property type="match status" value="1"/>
</dbReference>
<evidence type="ECO:0000256" key="7">
    <source>
        <dbReference type="SAM" id="SignalP"/>
    </source>
</evidence>
<comment type="similarity">
    <text evidence="6">Belongs to the peptidase M48 family.</text>
</comment>
<dbReference type="Proteomes" id="UP000199371">
    <property type="component" value="Unassembled WGS sequence"/>
</dbReference>
<feature type="signal peptide" evidence="7">
    <location>
        <begin position="1"/>
        <end position="19"/>
    </location>
</feature>
<evidence type="ECO:0000256" key="6">
    <source>
        <dbReference type="RuleBase" id="RU003983"/>
    </source>
</evidence>
<comment type="cofactor">
    <cofactor evidence="6">
        <name>Zn(2+)</name>
        <dbReference type="ChEBI" id="CHEBI:29105"/>
    </cofactor>
    <text evidence="6">Binds 1 zinc ion per subunit.</text>
</comment>
<dbReference type="PANTHER" id="PTHR22726">
    <property type="entry name" value="METALLOENDOPEPTIDASE OMA1"/>
    <property type="match status" value="1"/>
</dbReference>
<keyword evidence="3 6" id="KW-0378">Hydrolase</keyword>
<name>A0A1H6MUV1_9GAMM</name>
<reference evidence="10" key="1">
    <citation type="submission" date="2016-10" db="EMBL/GenBank/DDBJ databases">
        <authorList>
            <person name="Varghese N."/>
            <person name="Submissions S."/>
        </authorList>
    </citation>
    <scope>NUCLEOTIDE SEQUENCE [LARGE SCALE GENOMIC DNA]</scope>
    <source>
        <strain evidence="10">DSM 17616</strain>
    </source>
</reference>
<keyword evidence="1 6" id="KW-0645">Protease</keyword>
<keyword evidence="10" id="KW-1185">Reference proteome</keyword>
<keyword evidence="2" id="KW-0479">Metal-binding</keyword>
<keyword evidence="7" id="KW-0732">Signal</keyword>
<evidence type="ECO:0000256" key="4">
    <source>
        <dbReference type="ARBA" id="ARBA00022833"/>
    </source>
</evidence>
<accession>A0A1H6MUV1</accession>
<evidence type="ECO:0000256" key="1">
    <source>
        <dbReference type="ARBA" id="ARBA00022670"/>
    </source>
</evidence>
<protein>
    <submittedName>
        <fullName evidence="9">Peptidase family M48</fullName>
    </submittedName>
</protein>
<feature type="chain" id="PRO_5011542043" evidence="7">
    <location>
        <begin position="20"/>
        <end position="266"/>
    </location>
</feature>
<evidence type="ECO:0000313" key="9">
    <source>
        <dbReference type="EMBL" id="SEI01750.1"/>
    </source>
</evidence>
<keyword evidence="5 6" id="KW-0482">Metalloprotease</keyword>
<dbReference type="AlphaFoldDB" id="A0A1H6MUV1"/>
<keyword evidence="4 6" id="KW-0862">Zinc</keyword>
<dbReference type="CDD" id="cd07331">
    <property type="entry name" value="M48C_Oma1_like"/>
    <property type="match status" value="1"/>
</dbReference>
<organism evidence="9 10">
    <name type="scientific">Rheinheimera pacifica</name>
    <dbReference type="NCBI Taxonomy" id="173990"/>
    <lineage>
        <taxon>Bacteria</taxon>
        <taxon>Pseudomonadati</taxon>
        <taxon>Pseudomonadota</taxon>
        <taxon>Gammaproteobacteria</taxon>
        <taxon>Chromatiales</taxon>
        <taxon>Chromatiaceae</taxon>
        <taxon>Rheinheimera</taxon>
    </lineage>
</organism>